<keyword evidence="2 5" id="KW-0645">Protease</keyword>
<keyword evidence="8" id="KW-1185">Reference proteome</keyword>
<feature type="domain" description="Peptidase S8/S53" evidence="6">
    <location>
        <begin position="316"/>
        <end position="575"/>
    </location>
</feature>
<feature type="active site" description="Charge relay system" evidence="5">
    <location>
        <position position="538"/>
    </location>
</feature>
<dbReference type="InterPro" id="IPR015500">
    <property type="entry name" value="Peptidase_S8_subtilisin-rel"/>
</dbReference>
<dbReference type="Pfam" id="PF00082">
    <property type="entry name" value="Peptidase_S8"/>
    <property type="match status" value="1"/>
</dbReference>
<evidence type="ECO:0000256" key="1">
    <source>
        <dbReference type="ARBA" id="ARBA00011073"/>
    </source>
</evidence>
<dbReference type="SUPFAM" id="SSF52743">
    <property type="entry name" value="Subtilisin-like"/>
    <property type="match status" value="1"/>
</dbReference>
<feature type="active site" description="Charge relay system" evidence="5">
    <location>
        <position position="325"/>
    </location>
</feature>
<name>A0AAX4P767_9CHLO</name>
<dbReference type="Gene3D" id="3.30.70.80">
    <property type="entry name" value="Peptidase S8 propeptide/proteinase inhibitor I9"/>
    <property type="match status" value="1"/>
</dbReference>
<organism evidence="7 8">
    <name type="scientific">Chloropicon roscoffensis</name>
    <dbReference type="NCBI Taxonomy" id="1461544"/>
    <lineage>
        <taxon>Eukaryota</taxon>
        <taxon>Viridiplantae</taxon>
        <taxon>Chlorophyta</taxon>
        <taxon>Chloropicophyceae</taxon>
        <taxon>Chloropicales</taxon>
        <taxon>Chloropicaceae</taxon>
        <taxon>Chloropicon</taxon>
    </lineage>
</organism>
<dbReference type="EMBL" id="CP151505">
    <property type="protein sequence ID" value="WZN62182.1"/>
    <property type="molecule type" value="Genomic_DNA"/>
</dbReference>
<evidence type="ECO:0000256" key="3">
    <source>
        <dbReference type="ARBA" id="ARBA00022801"/>
    </source>
</evidence>
<evidence type="ECO:0000313" key="8">
    <source>
        <dbReference type="Proteomes" id="UP001472866"/>
    </source>
</evidence>
<dbReference type="PROSITE" id="PS51892">
    <property type="entry name" value="SUBTILASE"/>
    <property type="match status" value="1"/>
</dbReference>
<dbReference type="PANTHER" id="PTHR43806:SF14">
    <property type="entry name" value="TRIPEPTIDYL-PEPTIDASE 2"/>
    <property type="match status" value="1"/>
</dbReference>
<dbReference type="InterPro" id="IPR034193">
    <property type="entry name" value="PCSK9_ProteinaseK-like"/>
</dbReference>
<proteinExistence type="inferred from homology"/>
<dbReference type="InterPro" id="IPR000209">
    <property type="entry name" value="Peptidase_S8/S53_dom"/>
</dbReference>
<gene>
    <name evidence="7" type="ORF">HKI87_05g37180</name>
</gene>
<keyword evidence="4 5" id="KW-0720">Serine protease</keyword>
<dbReference type="InterPro" id="IPR022398">
    <property type="entry name" value="Peptidase_S8_His-AS"/>
</dbReference>
<protein>
    <submittedName>
        <fullName evidence="7">Alkaline serine exoprotease</fullName>
    </submittedName>
</protein>
<dbReference type="SUPFAM" id="SSF54897">
    <property type="entry name" value="Protease propeptides/inhibitors"/>
    <property type="match status" value="1"/>
</dbReference>
<dbReference type="FunFam" id="3.40.50.200:FF:000016">
    <property type="entry name" value="Proprotein convertase subtilisin/kexin type 9"/>
    <property type="match status" value="1"/>
</dbReference>
<dbReference type="GO" id="GO:0008240">
    <property type="term" value="F:tripeptidyl-peptidase activity"/>
    <property type="evidence" value="ECO:0007669"/>
    <property type="project" value="TreeGrafter"/>
</dbReference>
<comment type="similarity">
    <text evidence="1 5">Belongs to the peptidase S8 family.</text>
</comment>
<dbReference type="PROSITE" id="PS00137">
    <property type="entry name" value="SUBTILASE_HIS"/>
    <property type="match status" value="1"/>
</dbReference>
<dbReference type="PROSITE" id="PS00138">
    <property type="entry name" value="SUBTILASE_SER"/>
    <property type="match status" value="1"/>
</dbReference>
<dbReference type="Proteomes" id="UP001472866">
    <property type="component" value="Chromosome 05"/>
</dbReference>
<accession>A0AAX4P767</accession>
<dbReference type="GO" id="GO:0004252">
    <property type="term" value="F:serine-type endopeptidase activity"/>
    <property type="evidence" value="ECO:0007669"/>
    <property type="project" value="UniProtKB-UniRule"/>
</dbReference>
<dbReference type="InterPro" id="IPR050131">
    <property type="entry name" value="Peptidase_S8_subtilisin-like"/>
</dbReference>
<dbReference type="CDD" id="cd04077">
    <property type="entry name" value="Peptidases_S8_PCSK9_ProteinaseK_like"/>
    <property type="match status" value="1"/>
</dbReference>
<dbReference type="GO" id="GO:0006508">
    <property type="term" value="P:proteolysis"/>
    <property type="evidence" value="ECO:0007669"/>
    <property type="project" value="UniProtKB-KW"/>
</dbReference>
<feature type="active site" description="Charge relay system" evidence="5">
    <location>
        <position position="364"/>
    </location>
</feature>
<dbReference type="PANTHER" id="PTHR43806">
    <property type="entry name" value="PEPTIDASE S8"/>
    <property type="match status" value="1"/>
</dbReference>
<dbReference type="AlphaFoldDB" id="A0AAX4P767"/>
<reference evidence="7 8" key="1">
    <citation type="submission" date="2024-03" db="EMBL/GenBank/DDBJ databases">
        <title>Complete genome sequence of the green alga Chloropicon roscoffensis RCC1871.</title>
        <authorList>
            <person name="Lemieux C."/>
            <person name="Pombert J.-F."/>
            <person name="Otis C."/>
            <person name="Turmel M."/>
        </authorList>
    </citation>
    <scope>NUCLEOTIDE SEQUENCE [LARGE SCALE GENOMIC DNA]</scope>
    <source>
        <strain evidence="7 8">RCC1871</strain>
    </source>
</reference>
<keyword evidence="3 5" id="KW-0378">Hydrolase</keyword>
<dbReference type="InterPro" id="IPR023828">
    <property type="entry name" value="Peptidase_S8_Ser-AS"/>
</dbReference>
<evidence type="ECO:0000256" key="2">
    <source>
        <dbReference type="ARBA" id="ARBA00022670"/>
    </source>
</evidence>
<evidence type="ECO:0000259" key="6">
    <source>
        <dbReference type="Pfam" id="PF00082"/>
    </source>
</evidence>
<dbReference type="PRINTS" id="PR00723">
    <property type="entry name" value="SUBTILISIN"/>
</dbReference>
<dbReference type="Gene3D" id="3.40.50.200">
    <property type="entry name" value="Peptidase S8/S53 domain"/>
    <property type="match status" value="1"/>
</dbReference>
<evidence type="ECO:0000313" key="7">
    <source>
        <dbReference type="EMBL" id="WZN62182.1"/>
    </source>
</evidence>
<evidence type="ECO:0000256" key="5">
    <source>
        <dbReference type="PROSITE-ProRule" id="PRU01240"/>
    </source>
</evidence>
<sequence length="602" mass="63633">MGSSARNVGSGTPSPLVATTLVLAALALIAPTACLALSPGRRNLLQGSLNASSSEDGGEWDASSSMLVRSVDLSEDYRTKMLLLRNIEEDGVVRAMSGARQDVSQIPTTRYQWLKSITDIFNGESVSSTDKSDHGDRKPYIVVFKNSSGVDQLRGICAQYGIFLKGSDGSCNMPEVCRRVYASTFRGVSGYFSQAQLRKLLTCFEDSVDFVEKDKVVYKAESPPPEKFRAFSSVRHQSGTEYPVSSEMTRIGDTLEARLRGGSPSDSGLPGSGSGRVSAFGVGQTQNLNVALWNLDRIDQRGLPLDGKFSNEGSAGKGVTIYTVDSGLRKTHQEFGDWQSRSSRASHGWDFVDDHSNADDCDGHGTHVAGTAVGRTTGVAKNADVVGVRVLDCSGSGSVSDVIAGLDWVAQNHKKPAIVTMSLGIGVGSWSRALEESVRNLILDYGITVIVASGNSGVDSCYVAPGNVEEPITVAASDLSTKFGSTSGADQESLYRWSNTGQCIDIFAPGVDIYSACGGDSRCTKAADGAYAWASGTSMAVPLVAGVAANYLSEHPSASPAQVKQVILRSATKGVLASPHMRRGSPNLLLYSKLGRPVAAHG</sequence>
<dbReference type="InterPro" id="IPR036852">
    <property type="entry name" value="Peptidase_S8/S53_dom_sf"/>
</dbReference>
<evidence type="ECO:0000256" key="4">
    <source>
        <dbReference type="ARBA" id="ARBA00022825"/>
    </source>
</evidence>
<dbReference type="InterPro" id="IPR037045">
    <property type="entry name" value="S8pro/Inhibitor_I9_sf"/>
</dbReference>
<dbReference type="GO" id="GO:0005829">
    <property type="term" value="C:cytosol"/>
    <property type="evidence" value="ECO:0007669"/>
    <property type="project" value="TreeGrafter"/>
</dbReference>